<dbReference type="InterPro" id="IPR025661">
    <property type="entry name" value="Pept_asp_AS"/>
</dbReference>
<feature type="chain" id="PRO_5018730132" description="Cathepsin propeptide inhibitor domain-containing protein" evidence="3">
    <location>
        <begin position="23"/>
        <end position="332"/>
    </location>
</feature>
<dbReference type="PRINTS" id="PR00705">
    <property type="entry name" value="PAPAIN"/>
</dbReference>
<feature type="domain" description="Cathepsin propeptide inhibitor" evidence="5">
    <location>
        <begin position="32"/>
        <end position="89"/>
    </location>
</feature>
<feature type="signal peptide" evidence="3">
    <location>
        <begin position="1"/>
        <end position="22"/>
    </location>
</feature>
<reference evidence="6" key="1">
    <citation type="submission" date="2015-12" db="EMBL/GenBank/DDBJ databases">
        <title>De novo transcriptome assembly of four potential Pierce s Disease insect vectors from Arizona vineyards.</title>
        <authorList>
            <person name="Tassone E.E."/>
        </authorList>
    </citation>
    <scope>NUCLEOTIDE SEQUENCE</scope>
</reference>
<evidence type="ECO:0000313" key="6">
    <source>
        <dbReference type="EMBL" id="JAS13021.1"/>
    </source>
</evidence>
<dbReference type="InterPro" id="IPR038765">
    <property type="entry name" value="Papain-like_cys_pep_sf"/>
</dbReference>
<feature type="domain" description="Peptidase C1A papain C-terminal" evidence="4">
    <location>
        <begin position="116"/>
        <end position="331"/>
    </location>
</feature>
<dbReference type="FunFam" id="3.90.70.10:FF:000103">
    <property type="entry name" value="Hypothetical LOC496748"/>
    <property type="match status" value="1"/>
</dbReference>
<dbReference type="Gene3D" id="3.90.70.10">
    <property type="entry name" value="Cysteine proteinases"/>
    <property type="match status" value="1"/>
</dbReference>
<dbReference type="InterPro" id="IPR039417">
    <property type="entry name" value="Peptidase_C1A_papain-like"/>
</dbReference>
<dbReference type="PROSITE" id="PS00640">
    <property type="entry name" value="THIOL_PROTEASE_ASN"/>
    <property type="match status" value="1"/>
</dbReference>
<evidence type="ECO:0008006" key="7">
    <source>
        <dbReference type="Google" id="ProtNLM"/>
    </source>
</evidence>
<protein>
    <recommendedName>
        <fullName evidence="7">Cathepsin propeptide inhibitor domain-containing protein</fullName>
    </recommendedName>
</protein>
<dbReference type="PANTHER" id="PTHR12411">
    <property type="entry name" value="CYSTEINE PROTEASE FAMILY C1-RELATED"/>
    <property type="match status" value="1"/>
</dbReference>
<keyword evidence="3" id="KW-0732">Signal</keyword>
<evidence type="ECO:0000256" key="3">
    <source>
        <dbReference type="SAM" id="SignalP"/>
    </source>
</evidence>
<dbReference type="InterPro" id="IPR025660">
    <property type="entry name" value="Pept_his_AS"/>
</dbReference>
<dbReference type="Pfam" id="PF00112">
    <property type="entry name" value="Peptidase_C1"/>
    <property type="match status" value="1"/>
</dbReference>
<dbReference type="InterPro" id="IPR000668">
    <property type="entry name" value="Peptidase_C1A_C"/>
</dbReference>
<dbReference type="EMBL" id="GEDC01024277">
    <property type="protein sequence ID" value="JAS13021.1"/>
    <property type="molecule type" value="Transcribed_RNA"/>
</dbReference>
<evidence type="ECO:0000256" key="2">
    <source>
        <dbReference type="ARBA" id="ARBA00023157"/>
    </source>
</evidence>
<evidence type="ECO:0000259" key="5">
    <source>
        <dbReference type="SMART" id="SM00848"/>
    </source>
</evidence>
<accession>A0A1B6CHZ6</accession>
<dbReference type="PROSITE" id="PS00639">
    <property type="entry name" value="THIOL_PROTEASE_HIS"/>
    <property type="match status" value="1"/>
</dbReference>
<dbReference type="SMART" id="SM00848">
    <property type="entry name" value="Inhibitor_I29"/>
    <property type="match status" value="1"/>
</dbReference>
<name>A0A1B6CHZ6_9HEMI</name>
<dbReference type="InterPro" id="IPR013128">
    <property type="entry name" value="Peptidase_C1A"/>
</dbReference>
<dbReference type="SUPFAM" id="SSF54001">
    <property type="entry name" value="Cysteine proteinases"/>
    <property type="match status" value="1"/>
</dbReference>
<sequence length="332" mass="37035">MMVAVGLIGLFWICVIFQNAASLSENGYKEMFEDFVKTHKRVYPTQSEMEHRYTIFKTNMKKAARLQRHELGTAVYGTNKFSDFTSTEVERLLTNDVTSVSGSGSTSFAATPKGRLPKRFDWRKRNVVTKIKNQQDCTSGWAFAVTGNIESLWAIKHKQLISLSEQELLDCSGAGQACLSAISTEDAYNAVIKLGGLHSEDDYPYVGTDRECTLNQSKIAVNISGVVSLSTDEADMARWLVKHGPIAARINAETMLSYTKGIANPSRWDCLPKINHAVLIVGFGTYKHKRKSLPYWIIKNSWGTSWGEKGYMRMVRGKAMCGLNSEAFSAIL</sequence>
<organism evidence="6">
    <name type="scientific">Clastoptera arizonana</name>
    <name type="common">Arizona spittle bug</name>
    <dbReference type="NCBI Taxonomy" id="38151"/>
    <lineage>
        <taxon>Eukaryota</taxon>
        <taxon>Metazoa</taxon>
        <taxon>Ecdysozoa</taxon>
        <taxon>Arthropoda</taxon>
        <taxon>Hexapoda</taxon>
        <taxon>Insecta</taxon>
        <taxon>Pterygota</taxon>
        <taxon>Neoptera</taxon>
        <taxon>Paraneoptera</taxon>
        <taxon>Hemiptera</taxon>
        <taxon>Auchenorrhyncha</taxon>
        <taxon>Cercopoidea</taxon>
        <taxon>Clastopteridae</taxon>
        <taxon>Clastoptera</taxon>
    </lineage>
</organism>
<dbReference type="GO" id="GO:0008234">
    <property type="term" value="F:cysteine-type peptidase activity"/>
    <property type="evidence" value="ECO:0007669"/>
    <property type="project" value="InterPro"/>
</dbReference>
<dbReference type="SMART" id="SM00645">
    <property type="entry name" value="Pept_C1"/>
    <property type="match status" value="1"/>
</dbReference>
<gene>
    <name evidence="6" type="ORF">g.29863</name>
</gene>
<keyword evidence="2" id="KW-1015">Disulfide bond</keyword>
<evidence type="ECO:0000256" key="1">
    <source>
        <dbReference type="ARBA" id="ARBA00008455"/>
    </source>
</evidence>
<dbReference type="GO" id="GO:0006508">
    <property type="term" value="P:proteolysis"/>
    <property type="evidence" value="ECO:0007669"/>
    <property type="project" value="InterPro"/>
</dbReference>
<dbReference type="CDD" id="cd02248">
    <property type="entry name" value="Peptidase_C1A"/>
    <property type="match status" value="1"/>
</dbReference>
<dbReference type="Pfam" id="PF08246">
    <property type="entry name" value="Inhibitor_I29"/>
    <property type="match status" value="1"/>
</dbReference>
<evidence type="ECO:0000259" key="4">
    <source>
        <dbReference type="SMART" id="SM00645"/>
    </source>
</evidence>
<dbReference type="AlphaFoldDB" id="A0A1B6CHZ6"/>
<dbReference type="InterPro" id="IPR013201">
    <property type="entry name" value="Prot_inhib_I29"/>
</dbReference>
<comment type="similarity">
    <text evidence="1">Belongs to the peptidase C1 family.</text>
</comment>
<proteinExistence type="inferred from homology"/>